<dbReference type="CDD" id="cd01949">
    <property type="entry name" value="GGDEF"/>
    <property type="match status" value="1"/>
</dbReference>
<gene>
    <name evidence="3" type="ORF">H9705_08355</name>
</gene>
<dbReference type="NCBIfam" id="TIGR00254">
    <property type="entry name" value="GGDEF"/>
    <property type="match status" value="1"/>
</dbReference>
<dbReference type="GO" id="GO:0043709">
    <property type="term" value="P:cell adhesion involved in single-species biofilm formation"/>
    <property type="evidence" value="ECO:0007669"/>
    <property type="project" value="TreeGrafter"/>
</dbReference>
<evidence type="ECO:0000256" key="1">
    <source>
        <dbReference type="SAM" id="Phobius"/>
    </source>
</evidence>
<dbReference type="Gene3D" id="3.30.70.270">
    <property type="match status" value="1"/>
</dbReference>
<feature type="transmembrane region" description="Helical" evidence="1">
    <location>
        <begin position="111"/>
        <end position="135"/>
    </location>
</feature>
<dbReference type="FunFam" id="3.30.70.270:FF:000001">
    <property type="entry name" value="Diguanylate cyclase domain protein"/>
    <property type="match status" value="1"/>
</dbReference>
<sequence>MQMMKPDNGERKEEESMKIIRMLRGPFLDPEQECRFEEMMEKRCWKYFLPIGLSILVFQIYNILYALQYTGFRLDTAASRIYVILYLFLLLVSGTALMFRKFVLARKKEKSHLALSMYQCYGVILLLWSVCVTVYDQRVSDNLNVYTVVALGTAMLVYMKPVISIPGFLAAELLVLLGMPRFQPGGVAEHYGTYLNSVVLAATAIAVSVYRYGTVRSEFQKQELIESQNQEILRKSEELNYMANHDALTGLWNRRFLEFFLDGLFCQKNETEMAVLMIDVDYFKQYNDTYGHQKGDECLKRIAGAMKLVVSRGRLFRYGGEEFVCVVPGYGREDGKKLGEELCRCVRRLGIEASDPGKYVTVSVGITAGTVKQREDFDRLLGKADSALYQAKINGRNRAAEQ</sequence>
<dbReference type="PANTHER" id="PTHR45138">
    <property type="entry name" value="REGULATORY COMPONENTS OF SENSORY TRANSDUCTION SYSTEM"/>
    <property type="match status" value="1"/>
</dbReference>
<dbReference type="GO" id="GO:0052621">
    <property type="term" value="F:diguanylate cyclase activity"/>
    <property type="evidence" value="ECO:0007669"/>
    <property type="project" value="TreeGrafter"/>
</dbReference>
<feature type="transmembrane region" description="Helical" evidence="1">
    <location>
        <begin position="155"/>
        <end position="179"/>
    </location>
</feature>
<dbReference type="InterPro" id="IPR000160">
    <property type="entry name" value="GGDEF_dom"/>
</dbReference>
<keyword evidence="1" id="KW-1133">Transmembrane helix</keyword>
<dbReference type="PROSITE" id="PS50887">
    <property type="entry name" value="GGDEF"/>
    <property type="match status" value="1"/>
</dbReference>
<dbReference type="InterPro" id="IPR043128">
    <property type="entry name" value="Rev_trsase/Diguanyl_cyclase"/>
</dbReference>
<proteinExistence type="predicted"/>
<feature type="transmembrane region" description="Helical" evidence="1">
    <location>
        <begin position="79"/>
        <end position="99"/>
    </location>
</feature>
<dbReference type="SUPFAM" id="SSF55073">
    <property type="entry name" value="Nucleotide cyclase"/>
    <property type="match status" value="1"/>
</dbReference>
<feature type="transmembrane region" description="Helical" evidence="1">
    <location>
        <begin position="47"/>
        <end position="67"/>
    </location>
</feature>
<dbReference type="GO" id="GO:1902201">
    <property type="term" value="P:negative regulation of bacterial-type flagellum-dependent cell motility"/>
    <property type="evidence" value="ECO:0007669"/>
    <property type="project" value="TreeGrafter"/>
</dbReference>
<accession>A0A9D2SMB0</accession>
<name>A0A9D2SMB0_9FIRM</name>
<protein>
    <submittedName>
        <fullName evidence="3">GGDEF domain-containing protein</fullName>
    </submittedName>
</protein>
<evidence type="ECO:0000313" key="3">
    <source>
        <dbReference type="EMBL" id="HJC15821.1"/>
    </source>
</evidence>
<dbReference type="GO" id="GO:0005886">
    <property type="term" value="C:plasma membrane"/>
    <property type="evidence" value="ECO:0007669"/>
    <property type="project" value="TreeGrafter"/>
</dbReference>
<reference evidence="3" key="2">
    <citation type="submission" date="2021-04" db="EMBL/GenBank/DDBJ databases">
        <authorList>
            <person name="Gilroy R."/>
        </authorList>
    </citation>
    <scope>NUCLEOTIDE SEQUENCE</scope>
    <source>
        <strain evidence="3">CHK185-5351</strain>
    </source>
</reference>
<organism evidence="3 4">
    <name type="scientific">Candidatus Fusicatenibacter intestinigallinarum</name>
    <dbReference type="NCBI Taxonomy" id="2838598"/>
    <lineage>
        <taxon>Bacteria</taxon>
        <taxon>Bacillati</taxon>
        <taxon>Bacillota</taxon>
        <taxon>Clostridia</taxon>
        <taxon>Lachnospirales</taxon>
        <taxon>Lachnospiraceae</taxon>
        <taxon>Fusicatenibacter</taxon>
    </lineage>
</organism>
<dbReference type="Proteomes" id="UP000823849">
    <property type="component" value="Unassembled WGS sequence"/>
</dbReference>
<dbReference type="SMART" id="SM00267">
    <property type="entry name" value="GGDEF"/>
    <property type="match status" value="1"/>
</dbReference>
<keyword evidence="1" id="KW-0812">Transmembrane</keyword>
<dbReference type="InterPro" id="IPR029787">
    <property type="entry name" value="Nucleotide_cyclase"/>
</dbReference>
<evidence type="ECO:0000313" key="4">
    <source>
        <dbReference type="Proteomes" id="UP000823849"/>
    </source>
</evidence>
<feature type="transmembrane region" description="Helical" evidence="1">
    <location>
        <begin position="191"/>
        <end position="212"/>
    </location>
</feature>
<dbReference type="AlphaFoldDB" id="A0A9D2SMB0"/>
<dbReference type="PANTHER" id="PTHR45138:SF9">
    <property type="entry name" value="DIGUANYLATE CYCLASE DGCM-RELATED"/>
    <property type="match status" value="1"/>
</dbReference>
<dbReference type="InterPro" id="IPR050469">
    <property type="entry name" value="Diguanylate_Cyclase"/>
</dbReference>
<dbReference type="Pfam" id="PF00990">
    <property type="entry name" value="GGDEF"/>
    <property type="match status" value="1"/>
</dbReference>
<evidence type="ECO:0000259" key="2">
    <source>
        <dbReference type="PROSITE" id="PS50887"/>
    </source>
</evidence>
<comment type="caution">
    <text evidence="3">The sequence shown here is derived from an EMBL/GenBank/DDBJ whole genome shotgun (WGS) entry which is preliminary data.</text>
</comment>
<reference evidence="3" key="1">
    <citation type="journal article" date="2021" name="PeerJ">
        <title>Extensive microbial diversity within the chicken gut microbiome revealed by metagenomics and culture.</title>
        <authorList>
            <person name="Gilroy R."/>
            <person name="Ravi A."/>
            <person name="Getino M."/>
            <person name="Pursley I."/>
            <person name="Horton D.L."/>
            <person name="Alikhan N.F."/>
            <person name="Baker D."/>
            <person name="Gharbi K."/>
            <person name="Hall N."/>
            <person name="Watson M."/>
            <person name="Adriaenssens E.M."/>
            <person name="Foster-Nyarko E."/>
            <person name="Jarju S."/>
            <person name="Secka A."/>
            <person name="Antonio M."/>
            <person name="Oren A."/>
            <person name="Chaudhuri R.R."/>
            <person name="La Ragione R."/>
            <person name="Hildebrand F."/>
            <person name="Pallen M.J."/>
        </authorList>
    </citation>
    <scope>NUCLEOTIDE SEQUENCE</scope>
    <source>
        <strain evidence="3">CHK185-5351</strain>
    </source>
</reference>
<keyword evidence="1" id="KW-0472">Membrane</keyword>
<feature type="domain" description="GGDEF" evidence="2">
    <location>
        <begin position="271"/>
        <end position="402"/>
    </location>
</feature>
<dbReference type="EMBL" id="DWWU01000036">
    <property type="protein sequence ID" value="HJC15821.1"/>
    <property type="molecule type" value="Genomic_DNA"/>
</dbReference>